<feature type="transmembrane region" description="Helical" evidence="5">
    <location>
        <begin position="171"/>
        <end position="193"/>
    </location>
</feature>
<organism evidence="7 8">
    <name type="scientific">Haloechinothrix salitolerans</name>
    <dbReference type="NCBI Taxonomy" id="926830"/>
    <lineage>
        <taxon>Bacteria</taxon>
        <taxon>Bacillati</taxon>
        <taxon>Actinomycetota</taxon>
        <taxon>Actinomycetes</taxon>
        <taxon>Pseudonocardiales</taxon>
        <taxon>Pseudonocardiaceae</taxon>
        <taxon>Haloechinothrix</taxon>
    </lineage>
</organism>
<evidence type="ECO:0000256" key="5">
    <source>
        <dbReference type="HAMAP-Rule" id="MF_01600"/>
    </source>
</evidence>
<feature type="region of interest" description="Disordered" evidence="6">
    <location>
        <begin position="712"/>
        <end position="733"/>
    </location>
</feature>
<feature type="transmembrane region" description="Helical" evidence="5">
    <location>
        <begin position="63"/>
        <end position="85"/>
    </location>
</feature>
<dbReference type="Proteomes" id="UP001596337">
    <property type="component" value="Unassembled WGS sequence"/>
</dbReference>
<name>A0ABW2C6I1_9PSEU</name>
<dbReference type="Pfam" id="PF03699">
    <property type="entry name" value="UPF0182"/>
    <property type="match status" value="1"/>
</dbReference>
<feature type="transmembrane region" description="Helical" evidence="5">
    <location>
        <begin position="213"/>
        <end position="230"/>
    </location>
</feature>
<keyword evidence="8" id="KW-1185">Reference proteome</keyword>
<keyword evidence="4 5" id="KW-0472">Membrane</keyword>
<dbReference type="HAMAP" id="MF_01600">
    <property type="entry name" value="UPF0182"/>
    <property type="match status" value="1"/>
</dbReference>
<comment type="caution">
    <text evidence="7">The sequence shown here is derived from an EMBL/GenBank/DDBJ whole genome shotgun (WGS) entry which is preliminary data.</text>
</comment>
<dbReference type="NCBIfam" id="NF000825">
    <property type="entry name" value="PRK00068.1"/>
    <property type="match status" value="1"/>
</dbReference>
<feature type="compositionally biased region" description="Acidic residues" evidence="6">
    <location>
        <begin position="895"/>
        <end position="921"/>
    </location>
</feature>
<evidence type="ECO:0000256" key="2">
    <source>
        <dbReference type="ARBA" id="ARBA00022692"/>
    </source>
</evidence>
<feature type="transmembrane region" description="Helical" evidence="5">
    <location>
        <begin position="260"/>
        <end position="279"/>
    </location>
</feature>
<feature type="transmembrane region" description="Helical" evidence="5">
    <location>
        <begin position="286"/>
        <end position="306"/>
    </location>
</feature>
<keyword evidence="1 5" id="KW-1003">Cell membrane</keyword>
<feature type="region of interest" description="Disordered" evidence="6">
    <location>
        <begin position="886"/>
        <end position="939"/>
    </location>
</feature>
<dbReference type="PANTHER" id="PTHR39344:SF1">
    <property type="entry name" value="UPF0182 PROTEIN SLL1060"/>
    <property type="match status" value="1"/>
</dbReference>
<dbReference type="RefSeq" id="WP_345399735.1">
    <property type="nucleotide sequence ID" value="NZ_BAABLA010000093.1"/>
</dbReference>
<proteinExistence type="inferred from homology"/>
<reference evidence="8" key="1">
    <citation type="journal article" date="2019" name="Int. J. Syst. Evol. Microbiol.">
        <title>The Global Catalogue of Microorganisms (GCM) 10K type strain sequencing project: providing services to taxonomists for standard genome sequencing and annotation.</title>
        <authorList>
            <consortium name="The Broad Institute Genomics Platform"/>
            <consortium name="The Broad Institute Genome Sequencing Center for Infectious Disease"/>
            <person name="Wu L."/>
            <person name="Ma J."/>
        </authorList>
    </citation>
    <scope>NUCLEOTIDE SEQUENCE [LARGE SCALE GENOMIC DNA]</scope>
    <source>
        <strain evidence="8">KCTC 32255</strain>
    </source>
</reference>
<dbReference type="EMBL" id="JBHSXX010000001">
    <property type="protein sequence ID" value="MFC6870976.1"/>
    <property type="molecule type" value="Genomic_DNA"/>
</dbReference>
<feature type="transmembrane region" description="Helical" evidence="5">
    <location>
        <begin position="112"/>
        <end position="133"/>
    </location>
</feature>
<accession>A0ABW2C6I1</accession>
<comment type="subcellular location">
    <subcellularLocation>
        <location evidence="5">Cell membrane</location>
        <topology evidence="5">Multi-pass membrane protein</topology>
    </subcellularLocation>
</comment>
<sequence>MATRPPVGMPKLTRRSRILLIVGGLALLALLLGSRLVGTYVNWLWYREVDASNVYSTMVLTRIALFFIVGIVVAGAVAGSLAVAYRNRPVFVPVASEDDPLARYRSTVVARVRLFGIGIPALIGLIAGATAQADWRIVQLFLNGGDFGRADPEFGNDAGFYVFDLPFYNWLIGWGFVILGLSFVAAAVTHYLFGGIRVAGRGGQFTTAARVQLAATAGVFILVKAVDYFFDRYNVLLDGRNDLFTGASYTDLNAVMPAKLILMSIAVFCAIAFFAAIVLRNLLLPAIALVLLIVSGILVGSAWPALLERFSVAPNAIQKEALSIERNMAETKYAYGLTEKDVTYIDYEGSAEVTAEEAANDKATMPNVRLLDPTVLNRTFTQQQQRRNFYGFPEQLDIDRYTVDGKKQDYIVALREINTAALAENQQNWISKHLVFTHGNGFVAAPANTVQAAAEQAGGQGGYPRYTVSDTTTQGEIEVDQPRVYYGELVTEYAIVGSPSSGNSEYNGEYDTATETHRYQGEGGVPVDNLFNRVAFGLHHGEENFVFSDVIGEGSKIMYNRNPTERVEKKAPWLTVDGDPYPAVIDGRIKWIVDGYTTTKNFPYAQKTQLGEAIETTRSGLPRIADTQISYIRNSVKATVDAYDGTVDLYTFDEQDPMLKAWKSIFPGTVKPKSEISDELAEHFRYPEDMFKVQRELLAKYHVTDPGTFFSNEDRWSVPSDPTVQGAGGDANQPPYYILAADPRNPDSAEPQFQLTSVLTPFRRQFMSAFVSASSDPENYGTITVRRLPGETQTRGPQLVQNDFLSSSEVSREINILTQQNTRVIYGNLLTLPVAEGLIYVEPVYIERTGQESSFPQLNRVLVYHGGKVGYDSTLKGALEQVLGEGAGESAAEQVEGDPSIDESDGQPDQQEPEQQPEEPAEPSGDANAQMREAADEMQAAAEKLFQARREGDYQAEAEALQELEAARDKYNNAKDSG</sequence>
<evidence type="ECO:0000256" key="1">
    <source>
        <dbReference type="ARBA" id="ARBA00022475"/>
    </source>
</evidence>
<evidence type="ECO:0000256" key="6">
    <source>
        <dbReference type="SAM" id="MobiDB-lite"/>
    </source>
</evidence>
<evidence type="ECO:0000313" key="8">
    <source>
        <dbReference type="Proteomes" id="UP001596337"/>
    </source>
</evidence>
<keyword evidence="3 5" id="KW-1133">Transmembrane helix</keyword>
<keyword evidence="2 5" id="KW-0812">Transmembrane</keyword>
<evidence type="ECO:0000256" key="3">
    <source>
        <dbReference type="ARBA" id="ARBA00022989"/>
    </source>
</evidence>
<evidence type="ECO:0000313" key="7">
    <source>
        <dbReference type="EMBL" id="MFC6870976.1"/>
    </source>
</evidence>
<evidence type="ECO:0000256" key="4">
    <source>
        <dbReference type="ARBA" id="ARBA00023136"/>
    </source>
</evidence>
<protein>
    <recommendedName>
        <fullName evidence="5">UPF0182 protein ACFQGD_28015</fullName>
    </recommendedName>
</protein>
<comment type="caution">
    <text evidence="5">Lacks conserved residue(s) required for the propagation of feature annotation.</text>
</comment>
<gene>
    <name evidence="7" type="ORF">ACFQGD_28015</name>
</gene>
<comment type="similarity">
    <text evidence="5">Belongs to the UPF0182 family.</text>
</comment>
<dbReference type="PANTHER" id="PTHR39344">
    <property type="entry name" value="UPF0182 PROTEIN SLL1060"/>
    <property type="match status" value="1"/>
</dbReference>
<dbReference type="InterPro" id="IPR005372">
    <property type="entry name" value="UPF0182"/>
</dbReference>